<name>A0A1Z5HRV9_9FIRM</name>
<organism evidence="1 2">
    <name type="scientific">Calderihabitans maritimus</name>
    <dbReference type="NCBI Taxonomy" id="1246530"/>
    <lineage>
        <taxon>Bacteria</taxon>
        <taxon>Bacillati</taxon>
        <taxon>Bacillota</taxon>
        <taxon>Clostridia</taxon>
        <taxon>Neomoorellales</taxon>
        <taxon>Calderihabitantaceae</taxon>
        <taxon>Calderihabitans</taxon>
    </lineage>
</organism>
<gene>
    <name evidence="1" type="ORF">KKC1_14180</name>
</gene>
<dbReference type="EMBL" id="BDGJ01000064">
    <property type="protein sequence ID" value="GAW92262.1"/>
    <property type="molecule type" value="Genomic_DNA"/>
</dbReference>
<reference evidence="2" key="1">
    <citation type="journal article" date="2017" name="Appl. Environ. Microbiol.">
        <title>Genomic analysis of Calderihabitans maritimus KKC1, a thermophilic hydrogenogenic carboxydotrophic bacterium isolated from marine sediment.</title>
        <authorList>
            <person name="Omae K."/>
            <person name="Yoneda Y."/>
            <person name="Fukuyama Y."/>
            <person name="Yoshida T."/>
            <person name="Sako Y."/>
        </authorList>
    </citation>
    <scope>NUCLEOTIDE SEQUENCE [LARGE SCALE GENOMIC DNA]</scope>
    <source>
        <strain evidence="2">KKC1</strain>
    </source>
</reference>
<sequence>MAIIPQPQLFGWREIEELGDLKRLVIVLRNLPDEELMRKLERKRGKGRNDYP</sequence>
<proteinExistence type="predicted"/>
<dbReference type="AlphaFoldDB" id="A0A1Z5HRV9"/>
<keyword evidence="2" id="KW-1185">Reference proteome</keyword>
<dbReference type="Proteomes" id="UP000197032">
    <property type="component" value="Unassembled WGS sequence"/>
</dbReference>
<evidence type="ECO:0000313" key="1">
    <source>
        <dbReference type="EMBL" id="GAW92262.1"/>
    </source>
</evidence>
<accession>A0A1Z5HRV9</accession>
<feature type="non-terminal residue" evidence="1">
    <location>
        <position position="52"/>
    </location>
</feature>
<protein>
    <submittedName>
        <fullName evidence="1">IS4-like transposase</fullName>
    </submittedName>
</protein>
<evidence type="ECO:0000313" key="2">
    <source>
        <dbReference type="Proteomes" id="UP000197032"/>
    </source>
</evidence>
<comment type="caution">
    <text evidence="1">The sequence shown here is derived from an EMBL/GenBank/DDBJ whole genome shotgun (WGS) entry which is preliminary data.</text>
</comment>